<dbReference type="InterPro" id="IPR043987">
    <property type="entry name" value="CCZ1/INTU/HSP4_longin_1"/>
</dbReference>
<sequence>MAAAAAGAGSGSWAAQEKQFPPALLSFFIYNPRFRLRKGEGENKILFYHPNEIRNVGLCEAIVHKIKIKLVAILK</sequence>
<reference evidence="3 4" key="1">
    <citation type="journal article" date="2005" name="Nature">
        <title>Initial sequence of the chimpanzee genome and comparison with the human genome.</title>
        <authorList>
            <consortium name="Chimpanzee sequencing and analysis consortium"/>
        </authorList>
    </citation>
    <scope>NUCLEOTIDE SEQUENCE [LARGE SCALE GENOMIC DNA]</scope>
</reference>
<keyword evidence="4" id="KW-1185">Reference proteome</keyword>
<name>A0A2I3RCS1_PANTR</name>
<organism evidence="3 4">
    <name type="scientific">Pan troglodytes</name>
    <name type="common">Chimpanzee</name>
    <dbReference type="NCBI Taxonomy" id="9598"/>
    <lineage>
        <taxon>Eukaryota</taxon>
        <taxon>Metazoa</taxon>
        <taxon>Chordata</taxon>
        <taxon>Craniata</taxon>
        <taxon>Vertebrata</taxon>
        <taxon>Euteleostomi</taxon>
        <taxon>Mammalia</taxon>
        <taxon>Eutheria</taxon>
        <taxon>Euarchontoglires</taxon>
        <taxon>Primates</taxon>
        <taxon>Haplorrhini</taxon>
        <taxon>Catarrhini</taxon>
        <taxon>Hominidae</taxon>
        <taxon>Pan</taxon>
    </lineage>
</organism>
<evidence type="ECO:0000313" key="3">
    <source>
        <dbReference type="Ensembl" id="ENSPTRP00000062418.1"/>
    </source>
</evidence>
<dbReference type="InParanoid" id="A0A2I3RCS1"/>
<protein>
    <recommendedName>
        <fullName evidence="2">CCZ1/INTU/HSP4 first Longin domain-containing protein</fullName>
    </recommendedName>
</protein>
<proteinExistence type="inferred from homology"/>
<dbReference type="GO" id="GO:0035658">
    <property type="term" value="C:Mon1-Ccz1 complex"/>
    <property type="evidence" value="ECO:0007669"/>
    <property type="project" value="InterPro"/>
</dbReference>
<dbReference type="InterPro" id="IPR013176">
    <property type="entry name" value="Ccz1"/>
</dbReference>
<comment type="similarity">
    <text evidence="1">Belongs to the CCZ1 family.</text>
</comment>
<reference evidence="3" key="3">
    <citation type="submission" date="2025-09" db="UniProtKB">
        <authorList>
            <consortium name="Ensembl"/>
        </authorList>
    </citation>
    <scope>IDENTIFICATION</scope>
</reference>
<evidence type="ECO:0000313" key="4">
    <source>
        <dbReference type="Proteomes" id="UP000002277"/>
    </source>
</evidence>
<dbReference type="Ensembl" id="ENSPTRT00000101726.1">
    <property type="protein sequence ID" value="ENSPTRP00000062418.1"/>
    <property type="gene ID" value="ENSPTRG00000043177.1"/>
</dbReference>
<dbReference type="PANTHER" id="PTHR13056:SF0">
    <property type="entry name" value="VACUOLAR FUSION PROTEIN CCZ1 HOMOLOG-RELATED"/>
    <property type="match status" value="1"/>
</dbReference>
<accession>A0A2I3RCS1</accession>
<evidence type="ECO:0000256" key="1">
    <source>
        <dbReference type="ARBA" id="ARBA00005352"/>
    </source>
</evidence>
<dbReference type="PANTHER" id="PTHR13056">
    <property type="entry name" value="VACUOLAR FUSION PROTEIN CCZ1 HOMOLOG-RELATED"/>
    <property type="match status" value="1"/>
</dbReference>
<dbReference type="OMA" id="DSRTQIY"/>
<dbReference type="Bgee" id="ENSPTRG00000043177">
    <property type="expression patterns" value="Expressed in lymph node and 20 other cell types or tissues"/>
</dbReference>
<evidence type="ECO:0000259" key="2">
    <source>
        <dbReference type="Pfam" id="PF19031"/>
    </source>
</evidence>
<dbReference type="Proteomes" id="UP000002277">
    <property type="component" value="Chromosome 4"/>
</dbReference>
<dbReference type="GO" id="GO:0016192">
    <property type="term" value="P:vesicle-mediated transport"/>
    <property type="evidence" value="ECO:0007669"/>
    <property type="project" value="InterPro"/>
</dbReference>
<dbReference type="GeneTree" id="ENSGT00940000169357"/>
<feature type="domain" description="CCZ1/INTU/HSP4 first Longin" evidence="2">
    <location>
        <begin position="25"/>
        <end position="64"/>
    </location>
</feature>
<dbReference type="AlphaFoldDB" id="A0A2I3RCS1"/>
<reference evidence="3" key="2">
    <citation type="submission" date="2025-08" db="UniProtKB">
        <authorList>
            <consortium name="Ensembl"/>
        </authorList>
    </citation>
    <scope>IDENTIFICATION</scope>
</reference>
<dbReference type="EMBL" id="AACZ04021339">
    <property type="status" value="NOT_ANNOTATED_CDS"/>
    <property type="molecule type" value="Genomic_DNA"/>
</dbReference>
<dbReference type="Pfam" id="PF19031">
    <property type="entry name" value="Intu_longin_1"/>
    <property type="match status" value="1"/>
</dbReference>